<evidence type="ECO:0000256" key="2">
    <source>
        <dbReference type="PROSITE-ProRule" id="PRU01211"/>
    </source>
</evidence>
<dbReference type="GO" id="GO:0008270">
    <property type="term" value="F:zinc ion binding"/>
    <property type="evidence" value="ECO:0007669"/>
    <property type="project" value="InterPro"/>
</dbReference>
<keyword evidence="1" id="KW-1015">Disulfide bond</keyword>
<organism evidence="5 6">
    <name type="scientific">Oesophagostomum dentatum</name>
    <name type="common">Nodular worm</name>
    <dbReference type="NCBI Taxonomy" id="61180"/>
    <lineage>
        <taxon>Eukaryota</taxon>
        <taxon>Metazoa</taxon>
        <taxon>Ecdysozoa</taxon>
        <taxon>Nematoda</taxon>
        <taxon>Chromadorea</taxon>
        <taxon>Rhabditida</taxon>
        <taxon>Rhabditina</taxon>
        <taxon>Rhabditomorpha</taxon>
        <taxon>Strongyloidea</taxon>
        <taxon>Strongylidae</taxon>
        <taxon>Oesophagostomum</taxon>
    </lineage>
</organism>
<dbReference type="PROSITE" id="PS51864">
    <property type="entry name" value="ASTACIN"/>
    <property type="match status" value="1"/>
</dbReference>
<keyword evidence="3" id="KW-0862">Zinc</keyword>
<dbReference type="OrthoDB" id="7721051at2759"/>
<reference evidence="5 6" key="1">
    <citation type="submission" date="2014-03" db="EMBL/GenBank/DDBJ databases">
        <title>Draft genome of the hookworm Oesophagostomum dentatum.</title>
        <authorList>
            <person name="Mitreva M."/>
        </authorList>
    </citation>
    <scope>NUCLEOTIDE SEQUENCE [LARGE SCALE GENOMIC DNA]</scope>
    <source>
        <strain evidence="5 6">OD-Hann</strain>
    </source>
</reference>
<dbReference type="InterPro" id="IPR006026">
    <property type="entry name" value="Peptidase_Metallo"/>
</dbReference>
<dbReference type="SMART" id="SM00235">
    <property type="entry name" value="ZnMc"/>
    <property type="match status" value="1"/>
</dbReference>
<protein>
    <recommendedName>
        <fullName evidence="3">Metalloendopeptidase</fullName>
        <ecNumber evidence="3">3.4.24.-</ecNumber>
    </recommendedName>
</protein>
<evidence type="ECO:0000313" key="6">
    <source>
        <dbReference type="Proteomes" id="UP000053660"/>
    </source>
</evidence>
<feature type="non-terminal residue" evidence="5">
    <location>
        <position position="1"/>
    </location>
</feature>
<name>A0A0B1S3N7_OESDE</name>
<dbReference type="GO" id="GO:0006508">
    <property type="term" value="P:proteolysis"/>
    <property type="evidence" value="ECO:0007669"/>
    <property type="project" value="UniProtKB-KW"/>
</dbReference>
<dbReference type="PANTHER" id="PTHR10127">
    <property type="entry name" value="DISCOIDIN, CUB, EGF, LAMININ , AND ZINC METALLOPROTEASE DOMAIN CONTAINING"/>
    <property type="match status" value="1"/>
</dbReference>
<dbReference type="Pfam" id="PF01400">
    <property type="entry name" value="Astacin"/>
    <property type="match status" value="1"/>
</dbReference>
<keyword evidence="3" id="KW-0482">Metalloprotease</keyword>
<evidence type="ECO:0000256" key="3">
    <source>
        <dbReference type="RuleBase" id="RU361183"/>
    </source>
</evidence>
<keyword evidence="3" id="KW-0378">Hydrolase</keyword>
<dbReference type="PANTHER" id="PTHR10127:SF880">
    <property type="entry name" value="ZINC METALLOPROTEINASE NAS-5"/>
    <property type="match status" value="1"/>
</dbReference>
<accession>A0A0B1S3N7</accession>
<dbReference type="Gene3D" id="3.40.390.10">
    <property type="entry name" value="Collagenase (Catalytic Domain)"/>
    <property type="match status" value="2"/>
</dbReference>
<comment type="caution">
    <text evidence="2">Lacks conserved residue(s) required for the propagation of feature annotation.</text>
</comment>
<gene>
    <name evidence="5" type="ORF">OESDEN_22303</name>
</gene>
<dbReference type="Proteomes" id="UP000053660">
    <property type="component" value="Unassembled WGS sequence"/>
</dbReference>
<dbReference type="InterPro" id="IPR024079">
    <property type="entry name" value="MetalloPept_cat_dom_sf"/>
</dbReference>
<keyword evidence="6" id="KW-1185">Reference proteome</keyword>
<comment type="cofactor">
    <cofactor evidence="3">
        <name>Zn(2+)</name>
        <dbReference type="ChEBI" id="CHEBI:29105"/>
    </cofactor>
    <text evidence="3">Binds 1 zinc ion per subunit.</text>
</comment>
<evidence type="ECO:0000259" key="4">
    <source>
        <dbReference type="PROSITE" id="PS51864"/>
    </source>
</evidence>
<dbReference type="GO" id="GO:0004222">
    <property type="term" value="F:metalloendopeptidase activity"/>
    <property type="evidence" value="ECO:0007669"/>
    <property type="project" value="UniProtKB-UniRule"/>
</dbReference>
<proteinExistence type="predicted"/>
<evidence type="ECO:0000256" key="1">
    <source>
        <dbReference type="ARBA" id="ARBA00023157"/>
    </source>
</evidence>
<dbReference type="EC" id="3.4.24.-" evidence="3"/>
<keyword evidence="3" id="KW-0645">Protease</keyword>
<dbReference type="SUPFAM" id="SSF55486">
    <property type="entry name" value="Metalloproteases ('zincins'), catalytic domain"/>
    <property type="match status" value="1"/>
</dbReference>
<evidence type="ECO:0000313" key="5">
    <source>
        <dbReference type="EMBL" id="KHJ78077.1"/>
    </source>
</evidence>
<sequence length="225" mass="26306">LYFSRTRRNAPLSDFHRTWDNYTDSDGNFIIPYVVEGNYTDDELDLLFEQMNKIGNNTCVKFRELEDEEDFVEILNEQGKGCFTSRSLMHFLLSIVGLSKEHLREDRDMYIRVHTENILAGYQHIFSTITPDNAPTYNVPYDYLSIMHYGKDAYAKPGTVTIETVDPKYQEQIGMQDEPSENDYKKVCLMYNCEACMGREMTAAQREEGRSMEYLNTTDIPRMLE</sequence>
<dbReference type="PRINTS" id="PR00480">
    <property type="entry name" value="ASTACIN"/>
</dbReference>
<dbReference type="InterPro" id="IPR001506">
    <property type="entry name" value="Peptidase_M12A"/>
</dbReference>
<dbReference type="EMBL" id="KN610132">
    <property type="protein sequence ID" value="KHJ78077.1"/>
    <property type="molecule type" value="Genomic_DNA"/>
</dbReference>
<dbReference type="AlphaFoldDB" id="A0A0B1S3N7"/>
<keyword evidence="3" id="KW-0479">Metal-binding</keyword>
<feature type="domain" description="Peptidase M12A" evidence="4">
    <location>
        <begin position="10"/>
        <end position="194"/>
    </location>
</feature>